<keyword evidence="14" id="KW-0472">Membrane</keyword>
<dbReference type="HOGENOM" id="CLU_020848_1_0_1"/>
<evidence type="ECO:0000256" key="10">
    <source>
        <dbReference type="ARBA" id="ARBA00022737"/>
    </source>
</evidence>
<evidence type="ECO:0000313" key="30">
    <source>
        <dbReference type="Proteomes" id="UP000007303"/>
    </source>
</evidence>
<evidence type="ECO:0000256" key="16">
    <source>
        <dbReference type="ARBA" id="ARBA00023180"/>
    </source>
</evidence>
<evidence type="ECO:0000256" key="7">
    <source>
        <dbReference type="ARBA" id="ARBA00022723"/>
    </source>
</evidence>
<feature type="domain" description="Sushi" evidence="28">
    <location>
        <begin position="246"/>
        <end position="307"/>
    </location>
</feature>
<feature type="disulfide bond" evidence="23">
    <location>
        <begin position="171"/>
        <end position="180"/>
    </location>
</feature>
<feature type="domain" description="C-type lectin" evidence="27">
    <location>
        <begin position="18"/>
        <end position="145"/>
    </location>
</feature>
<keyword evidence="4 23" id="KW-0245">EGF-like domain</keyword>
<evidence type="ECO:0000256" key="22">
    <source>
        <dbReference type="ARBA" id="ARBA00045695"/>
    </source>
</evidence>
<dbReference type="FunFam" id="2.10.70.10:FF:000001">
    <property type="entry name" value="Selectin P"/>
    <property type="match status" value="4"/>
</dbReference>
<keyword evidence="16" id="KW-0325">Glycoprotein</keyword>
<keyword evidence="7" id="KW-0479">Metal-binding</keyword>
<keyword evidence="6" id="KW-0812">Transmembrane</keyword>
<dbReference type="GO" id="GO:0005886">
    <property type="term" value="C:plasma membrane"/>
    <property type="evidence" value="ECO:0007669"/>
    <property type="project" value="UniProtKB-SubCell"/>
</dbReference>
<evidence type="ECO:0000256" key="3">
    <source>
        <dbReference type="ARBA" id="ARBA00022475"/>
    </source>
</evidence>
<evidence type="ECO:0000256" key="25">
    <source>
        <dbReference type="SAM" id="SignalP"/>
    </source>
</evidence>
<feature type="disulfide bond" evidence="24">
    <location>
        <begin position="526"/>
        <end position="553"/>
    </location>
</feature>
<dbReference type="InterPro" id="IPR033991">
    <property type="entry name" value="Selectin_CTLD"/>
</dbReference>
<dbReference type="SUPFAM" id="SSF57535">
    <property type="entry name" value="Complement control module/SCR domain"/>
    <property type="match status" value="6"/>
</dbReference>
<dbReference type="PRINTS" id="PR00343">
    <property type="entry name" value="SELECTIN"/>
</dbReference>
<evidence type="ECO:0000256" key="13">
    <source>
        <dbReference type="ARBA" id="ARBA00022989"/>
    </source>
</evidence>
<dbReference type="Gene3D" id="2.10.70.10">
    <property type="entry name" value="Complement Module, domain 1"/>
    <property type="match status" value="6"/>
</dbReference>
<dbReference type="InterPro" id="IPR016187">
    <property type="entry name" value="CTDL_fold"/>
</dbReference>
<dbReference type="Pfam" id="PF00059">
    <property type="entry name" value="Lectin_C"/>
    <property type="match status" value="1"/>
</dbReference>
<feature type="domain" description="Sushi" evidence="28">
    <location>
        <begin position="493"/>
        <end position="553"/>
    </location>
</feature>
<protein>
    <recommendedName>
        <fullName evidence="18">E-selectin</fullName>
    </recommendedName>
    <alternativeName>
        <fullName evidence="19">CD62 antigen-like family member E</fullName>
    </alternativeName>
    <alternativeName>
        <fullName evidence="20">Endothelial leukocyte adhesion molecule 1</fullName>
    </alternativeName>
    <alternativeName>
        <fullName evidence="21">Leukocyte-endothelial cell adhesion molecule 2</fullName>
    </alternativeName>
</protein>
<keyword evidence="11" id="KW-0106">Calcium</keyword>
<evidence type="ECO:0000256" key="8">
    <source>
        <dbReference type="ARBA" id="ARBA00022729"/>
    </source>
</evidence>
<dbReference type="InterPro" id="IPR000436">
    <property type="entry name" value="Sushi_SCR_CCP_dom"/>
</dbReference>
<keyword evidence="30" id="KW-1185">Reference proteome</keyword>
<evidence type="ECO:0000256" key="21">
    <source>
        <dbReference type="ARBA" id="ARBA00043124"/>
    </source>
</evidence>
<dbReference type="InterPro" id="IPR002396">
    <property type="entry name" value="Selectin_superfamily"/>
</dbReference>
<feature type="disulfide bond" evidence="24">
    <location>
        <begin position="372"/>
        <end position="415"/>
    </location>
</feature>
<accession>H3DQT8</accession>
<feature type="domain" description="EGF-like" evidence="26">
    <location>
        <begin position="145"/>
        <end position="181"/>
    </location>
</feature>
<evidence type="ECO:0000256" key="9">
    <source>
        <dbReference type="ARBA" id="ARBA00022734"/>
    </source>
</evidence>
<dbReference type="CDD" id="cd03592">
    <property type="entry name" value="CLECT_selectins_like"/>
    <property type="match status" value="1"/>
</dbReference>
<keyword evidence="15 23" id="KW-1015">Disulfide bond</keyword>
<evidence type="ECO:0000256" key="5">
    <source>
        <dbReference type="ARBA" id="ARBA00022659"/>
    </source>
</evidence>
<comment type="subcellular location">
    <subcellularLocation>
        <location evidence="1">Cell membrane</location>
        <topology evidence="1">Single-pass type I membrane protein</topology>
    </subcellularLocation>
</comment>
<dbReference type="PROSITE" id="PS00615">
    <property type="entry name" value="C_TYPE_LECTIN_1"/>
    <property type="match status" value="1"/>
</dbReference>
<reference evidence="29" key="3">
    <citation type="submission" date="2025-09" db="UniProtKB">
        <authorList>
            <consortium name="Ensembl"/>
        </authorList>
    </citation>
    <scope>IDENTIFICATION</scope>
</reference>
<sequence>SDYFLLLLSSVLCMRTSVECWSYHYSNTTMDWTQARAWCQEHYTDLVAIQNKEEIEHLNNWLPERKGYYWIGIRKINNIWTWVGTNKVLTEEATNWAENEPNNGREGKRQKSRQEDCVEIYIKRSKEPGKWNDESCSKTKTALCYTASCLQNSCSAHAECVETVGNYTCQCHPGFQGPLCEEAIACQPLLDPEQGSIICSPPDAPYSYNSTCEVRCDEGYEASGQNHLQCDHTGQWSASVPACTVKKCPPILFPFPGNLTCVDTLEPFSFGSWCSFTCQKGHTLVGEATMTCQASGEWSSSTPRCAVVQCNRLKAPHNAIISCENPLGEHSYGSTCTVECNKGFDLIGTNTTKCSSQGQWSPQLPVCQARKCHPVDLPRGFLSCFNPNGPFTFGSLCTATCERGFALNGTVSIECSSLGLWSADIPQCSAKQCPALGSPAHGSLVCSAPHGEFSFGAQCGSTCEDGFLLNGTAETECTSQGVWSTETPHCLALQCEAIRVFSSSLYVNCSHPVEELSFGSQCFFSCKEGFSLNGTQTLTCTSAVFWSDTPPTC</sequence>
<evidence type="ECO:0000313" key="29">
    <source>
        <dbReference type="Ensembl" id="ENSTNIP00000022887.1"/>
    </source>
</evidence>
<name>H3DQT8_TETNG</name>
<keyword evidence="5 24" id="KW-0768">Sushi</keyword>
<evidence type="ECO:0000256" key="14">
    <source>
        <dbReference type="ARBA" id="ARBA00023136"/>
    </source>
</evidence>
<comment type="subunit">
    <text evidence="17">Interacts with SELPLG/PSGL1 and PODXL2 through the sialyl Lewis X epitope. SELPLG sulfation appears not to be required for this interaction.</text>
</comment>
<dbReference type="InterPro" id="IPR001304">
    <property type="entry name" value="C-type_lectin-like"/>
</dbReference>
<dbReference type="Gene3D" id="2.10.25.10">
    <property type="entry name" value="Laminin"/>
    <property type="match status" value="1"/>
</dbReference>
<dbReference type="FunFam" id="2.10.25.10:FF:000176">
    <property type="entry name" value="Selectin P"/>
    <property type="match status" value="1"/>
</dbReference>
<keyword evidence="3" id="KW-1003">Cell membrane</keyword>
<evidence type="ECO:0000256" key="2">
    <source>
        <dbReference type="ARBA" id="ARBA00007360"/>
    </source>
</evidence>
<reference evidence="30" key="1">
    <citation type="journal article" date="2004" name="Nature">
        <title>Genome duplication in the teleost fish Tetraodon nigroviridis reveals the early vertebrate proto-karyotype.</title>
        <authorList>
            <person name="Jaillon O."/>
            <person name="Aury J.-M."/>
            <person name="Brunet F."/>
            <person name="Petit J.-L."/>
            <person name="Stange-Thomann N."/>
            <person name="Mauceli E."/>
            <person name="Bouneau L."/>
            <person name="Fischer C."/>
            <person name="Ozouf-Costaz C."/>
            <person name="Bernot A."/>
            <person name="Nicaud S."/>
            <person name="Jaffe D."/>
            <person name="Fisher S."/>
            <person name="Lutfalla G."/>
            <person name="Dossat C."/>
            <person name="Segurens B."/>
            <person name="Dasilva C."/>
            <person name="Salanoubat M."/>
            <person name="Levy M."/>
            <person name="Boudet N."/>
            <person name="Castellano S."/>
            <person name="Anthouard V."/>
            <person name="Jubin C."/>
            <person name="Castelli V."/>
            <person name="Katinka M."/>
            <person name="Vacherie B."/>
            <person name="Biemont C."/>
            <person name="Skalli Z."/>
            <person name="Cattolico L."/>
            <person name="Poulain J."/>
            <person name="De Berardinis V."/>
            <person name="Cruaud C."/>
            <person name="Duprat S."/>
            <person name="Brottier P."/>
            <person name="Coutanceau J.-P."/>
            <person name="Gouzy J."/>
            <person name="Parra G."/>
            <person name="Lardier G."/>
            <person name="Chapple C."/>
            <person name="McKernan K.J."/>
            <person name="McEwan P."/>
            <person name="Bosak S."/>
            <person name="Kellis M."/>
            <person name="Volff J.-N."/>
            <person name="Guigo R."/>
            <person name="Zody M.C."/>
            <person name="Mesirov J."/>
            <person name="Lindblad-Toh K."/>
            <person name="Birren B."/>
            <person name="Nusbaum C."/>
            <person name="Kahn D."/>
            <person name="Robinson-Rechavi M."/>
            <person name="Laudet V."/>
            <person name="Schachter V."/>
            <person name="Quetier F."/>
            <person name="Saurin W."/>
            <person name="Scarpelli C."/>
            <person name="Wincker P."/>
            <person name="Lander E.S."/>
            <person name="Weissenbach J."/>
            <person name="Roest Crollius H."/>
        </authorList>
    </citation>
    <scope>NUCLEOTIDE SEQUENCE [LARGE SCALE GENOMIC DNA]</scope>
</reference>
<keyword evidence="13" id="KW-1133">Transmembrane helix</keyword>
<dbReference type="PANTHER" id="PTHR19325:SF493">
    <property type="entry name" value="E-SELECTIN"/>
    <property type="match status" value="1"/>
</dbReference>
<keyword evidence="12" id="KW-0130">Cell adhesion</keyword>
<evidence type="ECO:0000259" key="27">
    <source>
        <dbReference type="PROSITE" id="PS50041"/>
    </source>
</evidence>
<comment type="function">
    <text evidence="22">Cell-surface glycoprotein having a role in immunoadhesion. Mediates in the adhesion of blood neutrophils in cytokine-activated endothelium through interaction with SELPLG/PSGL1. May have a role in capillary morphogenesis.</text>
</comment>
<evidence type="ECO:0000256" key="23">
    <source>
        <dbReference type="PROSITE-ProRule" id="PRU00076"/>
    </source>
</evidence>
<dbReference type="InterPro" id="IPR018378">
    <property type="entry name" value="C-type_lectin_CS"/>
</dbReference>
<dbReference type="GO" id="GO:0030246">
    <property type="term" value="F:carbohydrate binding"/>
    <property type="evidence" value="ECO:0007669"/>
    <property type="project" value="UniProtKB-KW"/>
</dbReference>
<feature type="domain" description="Sushi" evidence="28">
    <location>
        <begin position="431"/>
        <end position="492"/>
    </location>
</feature>
<evidence type="ECO:0000256" key="4">
    <source>
        <dbReference type="ARBA" id="ARBA00022536"/>
    </source>
</evidence>
<dbReference type="PROSITE" id="PS50041">
    <property type="entry name" value="C_TYPE_LECTIN_2"/>
    <property type="match status" value="1"/>
</dbReference>
<feature type="domain" description="Sushi" evidence="28">
    <location>
        <begin position="184"/>
        <end position="245"/>
    </location>
</feature>
<dbReference type="GO" id="GO:0007155">
    <property type="term" value="P:cell adhesion"/>
    <property type="evidence" value="ECO:0007669"/>
    <property type="project" value="UniProtKB-KW"/>
</dbReference>
<dbReference type="PANTHER" id="PTHR19325">
    <property type="entry name" value="COMPLEMENT COMPONENT-RELATED SUSHI DOMAIN-CONTAINING"/>
    <property type="match status" value="1"/>
</dbReference>
<dbReference type="Proteomes" id="UP000007303">
    <property type="component" value="Unassembled WGS sequence"/>
</dbReference>
<dbReference type="SMART" id="SM00032">
    <property type="entry name" value="CCP"/>
    <property type="match status" value="6"/>
</dbReference>
<feature type="domain" description="Sushi" evidence="28">
    <location>
        <begin position="308"/>
        <end position="369"/>
    </location>
</feature>
<reference evidence="29" key="2">
    <citation type="submission" date="2025-08" db="UniProtKB">
        <authorList>
            <consortium name="Ensembl"/>
        </authorList>
    </citation>
    <scope>IDENTIFICATION</scope>
</reference>
<dbReference type="InterPro" id="IPR050350">
    <property type="entry name" value="Compl-Cell_Adhes-Reg"/>
</dbReference>
<feature type="disulfide bond" evidence="24">
    <location>
        <begin position="401"/>
        <end position="428"/>
    </location>
</feature>
<dbReference type="Pfam" id="PF00084">
    <property type="entry name" value="Sushi"/>
    <property type="match status" value="6"/>
</dbReference>
<feature type="disulfide bond" evidence="24">
    <location>
        <begin position="278"/>
        <end position="305"/>
    </location>
</feature>
<dbReference type="CDD" id="cd00033">
    <property type="entry name" value="CCP"/>
    <property type="match status" value="6"/>
</dbReference>
<dbReference type="PROSITE" id="PS01186">
    <property type="entry name" value="EGF_2"/>
    <property type="match status" value="1"/>
</dbReference>
<keyword evidence="10" id="KW-0677">Repeat</keyword>
<evidence type="ECO:0000256" key="17">
    <source>
        <dbReference type="ARBA" id="ARBA00038738"/>
    </source>
</evidence>
<evidence type="ECO:0000256" key="19">
    <source>
        <dbReference type="ARBA" id="ARBA00041401"/>
    </source>
</evidence>
<dbReference type="FunFam" id="3.10.100.10:FF:000007">
    <property type="entry name" value="L-selectin"/>
    <property type="match status" value="1"/>
</dbReference>
<dbReference type="GO" id="GO:0046872">
    <property type="term" value="F:metal ion binding"/>
    <property type="evidence" value="ECO:0007669"/>
    <property type="project" value="UniProtKB-KW"/>
</dbReference>
<proteinExistence type="inferred from homology"/>
<feature type="disulfide bond" evidence="24">
    <location>
        <begin position="463"/>
        <end position="490"/>
    </location>
</feature>
<dbReference type="InterPro" id="IPR016186">
    <property type="entry name" value="C-type_lectin-like/link_sf"/>
</dbReference>
<dbReference type="InterPro" id="IPR035976">
    <property type="entry name" value="Sushi/SCR/CCP_sf"/>
</dbReference>
<dbReference type="Gene3D" id="3.10.100.10">
    <property type="entry name" value="Mannose-Binding Protein A, subunit A"/>
    <property type="match status" value="1"/>
</dbReference>
<dbReference type="Ensembl" id="ENSTNIT00000023128.1">
    <property type="protein sequence ID" value="ENSTNIP00000022887.1"/>
    <property type="gene ID" value="ENSTNIG00000019644.1"/>
</dbReference>
<dbReference type="PROSITE" id="PS50026">
    <property type="entry name" value="EGF_3"/>
    <property type="match status" value="1"/>
</dbReference>
<comment type="caution">
    <text evidence="23">Lacks conserved residue(s) required for the propagation of feature annotation.</text>
</comment>
<dbReference type="InterPro" id="IPR000742">
    <property type="entry name" value="EGF"/>
</dbReference>
<feature type="disulfide bond" evidence="24">
    <location>
        <begin position="340"/>
        <end position="367"/>
    </location>
</feature>
<dbReference type="AlphaFoldDB" id="H3DQT8"/>
<evidence type="ECO:0000256" key="1">
    <source>
        <dbReference type="ARBA" id="ARBA00004251"/>
    </source>
</evidence>
<evidence type="ECO:0000256" key="11">
    <source>
        <dbReference type="ARBA" id="ARBA00022837"/>
    </source>
</evidence>
<dbReference type="GeneTree" id="ENSGT00940000160168"/>
<comment type="similarity">
    <text evidence="2">Belongs to the selectin/LECAM family.</text>
</comment>
<feature type="disulfide bond" evidence="24">
    <location>
        <begin position="216"/>
        <end position="243"/>
    </location>
</feature>
<dbReference type="SMART" id="SM00034">
    <property type="entry name" value="CLECT"/>
    <property type="match status" value="1"/>
</dbReference>
<dbReference type="SUPFAM" id="SSF56436">
    <property type="entry name" value="C-type lectin-like"/>
    <property type="match status" value="1"/>
</dbReference>
<keyword evidence="9" id="KW-0430">Lectin</keyword>
<evidence type="ECO:0000256" key="12">
    <source>
        <dbReference type="ARBA" id="ARBA00022889"/>
    </source>
</evidence>
<evidence type="ECO:0000256" key="24">
    <source>
        <dbReference type="PROSITE-ProRule" id="PRU00302"/>
    </source>
</evidence>
<organism evidence="29 30">
    <name type="scientific">Tetraodon nigroviridis</name>
    <name type="common">Spotted green pufferfish</name>
    <name type="synonym">Chelonodon nigroviridis</name>
    <dbReference type="NCBI Taxonomy" id="99883"/>
    <lineage>
        <taxon>Eukaryota</taxon>
        <taxon>Metazoa</taxon>
        <taxon>Chordata</taxon>
        <taxon>Craniata</taxon>
        <taxon>Vertebrata</taxon>
        <taxon>Euteleostomi</taxon>
        <taxon>Actinopterygii</taxon>
        <taxon>Neopterygii</taxon>
        <taxon>Teleostei</taxon>
        <taxon>Neoteleostei</taxon>
        <taxon>Acanthomorphata</taxon>
        <taxon>Eupercaria</taxon>
        <taxon>Tetraodontiformes</taxon>
        <taxon>Tetradontoidea</taxon>
        <taxon>Tetraodontidae</taxon>
        <taxon>Tetraodon</taxon>
    </lineage>
</organism>
<dbReference type="Pfam" id="PF00008">
    <property type="entry name" value="EGF"/>
    <property type="match status" value="1"/>
</dbReference>
<dbReference type="PROSITE" id="PS50923">
    <property type="entry name" value="SUSHI"/>
    <property type="match status" value="6"/>
</dbReference>
<dbReference type="SMART" id="SM00181">
    <property type="entry name" value="EGF"/>
    <property type="match status" value="1"/>
</dbReference>
<evidence type="ECO:0000256" key="20">
    <source>
        <dbReference type="ARBA" id="ARBA00042113"/>
    </source>
</evidence>
<dbReference type="CDD" id="cd00054">
    <property type="entry name" value="EGF_CA"/>
    <property type="match status" value="1"/>
</dbReference>
<evidence type="ECO:0000256" key="6">
    <source>
        <dbReference type="ARBA" id="ARBA00022692"/>
    </source>
</evidence>
<dbReference type="PROSITE" id="PS00022">
    <property type="entry name" value="EGF_1"/>
    <property type="match status" value="1"/>
</dbReference>
<feature type="domain" description="Sushi" evidence="28">
    <location>
        <begin position="370"/>
        <end position="430"/>
    </location>
</feature>
<evidence type="ECO:0000256" key="18">
    <source>
        <dbReference type="ARBA" id="ARBA00040812"/>
    </source>
</evidence>
<evidence type="ECO:0000259" key="26">
    <source>
        <dbReference type="PROSITE" id="PS50026"/>
    </source>
</evidence>
<evidence type="ECO:0000256" key="15">
    <source>
        <dbReference type="ARBA" id="ARBA00023157"/>
    </source>
</evidence>
<feature type="signal peptide" evidence="25">
    <location>
        <begin position="1"/>
        <end position="20"/>
    </location>
</feature>
<keyword evidence="8 25" id="KW-0732">Signal</keyword>
<feature type="chain" id="PRO_5003582197" description="E-selectin" evidence="25">
    <location>
        <begin position="21"/>
        <end position="553"/>
    </location>
</feature>
<evidence type="ECO:0000259" key="28">
    <source>
        <dbReference type="PROSITE" id="PS50923"/>
    </source>
</evidence>